<feature type="region of interest" description="Disordered" evidence="1">
    <location>
        <begin position="337"/>
        <end position="396"/>
    </location>
</feature>
<reference evidence="2" key="1">
    <citation type="journal article" date="2023" name="GigaByte">
        <title>Genome assembly of the bearded iris, Iris pallida Lam.</title>
        <authorList>
            <person name="Bruccoleri R.E."/>
            <person name="Oakeley E.J."/>
            <person name="Faust A.M.E."/>
            <person name="Altorfer M."/>
            <person name="Dessus-Babus S."/>
            <person name="Burckhardt D."/>
            <person name="Oertli M."/>
            <person name="Naumann U."/>
            <person name="Petersen F."/>
            <person name="Wong J."/>
        </authorList>
    </citation>
    <scope>NUCLEOTIDE SEQUENCE</scope>
    <source>
        <strain evidence="2">GSM-AAB239-AS_SAM_17_03QT</strain>
    </source>
</reference>
<dbReference type="GO" id="GO:0141166">
    <property type="term" value="P:chromosomal 5-methylcytosine DNA demethylation pathway"/>
    <property type="evidence" value="ECO:0007669"/>
    <property type="project" value="InterPro"/>
</dbReference>
<feature type="region of interest" description="Disordered" evidence="1">
    <location>
        <begin position="152"/>
        <end position="173"/>
    </location>
</feature>
<dbReference type="InterPro" id="IPR044811">
    <property type="entry name" value="DME/ROS1"/>
</dbReference>
<gene>
    <name evidence="2" type="ORF">M6B38_167230</name>
</gene>
<evidence type="ECO:0000313" key="2">
    <source>
        <dbReference type="EMBL" id="KAJ6808476.1"/>
    </source>
</evidence>
<dbReference type="PANTHER" id="PTHR46213:SF13">
    <property type="entry name" value="DEMETER-LIKE PROTEIN 2-RELATED"/>
    <property type="match status" value="1"/>
</dbReference>
<keyword evidence="3" id="KW-1185">Reference proteome</keyword>
<dbReference type="PANTHER" id="PTHR46213">
    <property type="entry name" value="TRANSCRIPTIONAL ACTIVATOR DEMETER"/>
    <property type="match status" value="1"/>
</dbReference>
<dbReference type="GO" id="GO:0035514">
    <property type="term" value="F:DNA demethylase activity"/>
    <property type="evidence" value="ECO:0007669"/>
    <property type="project" value="InterPro"/>
</dbReference>
<feature type="region of interest" description="Disordered" evidence="1">
    <location>
        <begin position="1"/>
        <end position="39"/>
    </location>
</feature>
<dbReference type="Proteomes" id="UP001140949">
    <property type="component" value="Unassembled WGS sequence"/>
</dbReference>
<feature type="compositionally biased region" description="Low complexity" evidence="1">
    <location>
        <begin position="1"/>
        <end position="12"/>
    </location>
</feature>
<dbReference type="AlphaFoldDB" id="A0AAX6EWN2"/>
<feature type="compositionally biased region" description="Low complexity" evidence="1">
    <location>
        <begin position="371"/>
        <end position="386"/>
    </location>
</feature>
<name>A0AAX6EWN2_IRIPA</name>
<comment type="caution">
    <text evidence="2">The sequence shown here is derived from an EMBL/GenBank/DDBJ whole genome shotgun (WGS) entry which is preliminary data.</text>
</comment>
<proteinExistence type="predicted"/>
<evidence type="ECO:0000256" key="1">
    <source>
        <dbReference type="SAM" id="MobiDB-lite"/>
    </source>
</evidence>
<feature type="compositionally biased region" description="Polar residues" evidence="1">
    <location>
        <begin position="596"/>
        <end position="605"/>
    </location>
</feature>
<feature type="region of interest" description="Disordered" evidence="1">
    <location>
        <begin position="511"/>
        <end position="569"/>
    </location>
</feature>
<protein>
    <submittedName>
        <fullName evidence="2">Protein ROS1-like isoform X1</fullName>
    </submittedName>
</protein>
<accession>A0AAX6EWN2</accession>
<feature type="compositionally biased region" description="Polar residues" evidence="1">
    <location>
        <begin position="343"/>
        <end position="359"/>
    </location>
</feature>
<reference evidence="2" key="2">
    <citation type="submission" date="2023-04" db="EMBL/GenBank/DDBJ databases">
        <authorList>
            <person name="Bruccoleri R.E."/>
            <person name="Oakeley E.J."/>
            <person name="Faust A.-M."/>
            <person name="Dessus-Babus S."/>
            <person name="Altorfer M."/>
            <person name="Burckhardt D."/>
            <person name="Oertli M."/>
            <person name="Naumann U."/>
            <person name="Petersen F."/>
            <person name="Wong J."/>
        </authorList>
    </citation>
    <scope>NUCLEOTIDE SEQUENCE</scope>
    <source>
        <strain evidence="2">GSM-AAB239-AS_SAM_17_03QT</strain>
        <tissue evidence="2">Leaf</tissue>
    </source>
</reference>
<dbReference type="EMBL" id="JANAVB010033416">
    <property type="protein sequence ID" value="KAJ6808476.1"/>
    <property type="molecule type" value="Genomic_DNA"/>
</dbReference>
<organism evidence="2 3">
    <name type="scientific">Iris pallida</name>
    <name type="common">Sweet iris</name>
    <dbReference type="NCBI Taxonomy" id="29817"/>
    <lineage>
        <taxon>Eukaryota</taxon>
        <taxon>Viridiplantae</taxon>
        <taxon>Streptophyta</taxon>
        <taxon>Embryophyta</taxon>
        <taxon>Tracheophyta</taxon>
        <taxon>Spermatophyta</taxon>
        <taxon>Magnoliopsida</taxon>
        <taxon>Liliopsida</taxon>
        <taxon>Asparagales</taxon>
        <taxon>Iridaceae</taxon>
        <taxon>Iridoideae</taxon>
        <taxon>Irideae</taxon>
        <taxon>Iris</taxon>
    </lineage>
</organism>
<sequence>MGGGPDSSSGPSNWRQAVAASPSQQMPPCCSNGGEMRTQSFNNPMQMSYRTLLALSDPVITSNMTNLAPLLRAQMGGHGNGSQMMPPASPNQNQLSQLVARERNSLMMPPAFPNQNQLSQVVARESSQMMPPASPNQNQLAQLVAHESSSQMMPHASPNQNQVPPCSSNGGETQTQSFNNLMQMSYRTLLALSDPAITSNMTNLAPLLLAQMAGHHGSGSQMMPPASPNQNQLAQIFARESSSQMIPPASPNQNQLAQLVARERSSQTMPRASPNQNQLAQLVTCERNSQMMPHASPNQSQLAQLVARERSSQMMPPASPNLNQLAQLIARERSRQMMPPASPNQNQLAACESSSQVTPPASLRRNRFFLNGNSVPASSNSSSNNLPPQPLTPKAQYGLPVPLLPDLNSLPDTHTINTVVSNSVVSPETPADFGKNTRSQDFRAVEIIDLVDDDTATSQNNHHNRFCQQTAVQEALLSFSGPGMSSNIVALQQQEGEMNVTPPAEISLQQAEGENPGIDLNKTPEPKPKRKKHRPKVIREGKAAKTTKPVTPKPVTPRRAKKTENPPQAKRKYVWKKNPWQNEYVSVPQDRKSPSFDLNSSTNPWQDEYVSVPQTPNSPPQPSRQEMMRANQIQAEYIRMLNSITRPHRLLEEKGKTWQDEYVSVPQTPNSPPQPSRQEMMRANQIQDEYIRMLNSITRPHRLLEEKGKT</sequence>
<dbReference type="GO" id="GO:0019104">
    <property type="term" value="F:DNA N-glycosylase activity"/>
    <property type="evidence" value="ECO:0007669"/>
    <property type="project" value="InterPro"/>
</dbReference>
<evidence type="ECO:0000313" key="3">
    <source>
        <dbReference type="Proteomes" id="UP001140949"/>
    </source>
</evidence>
<feature type="region of interest" description="Disordered" evidence="1">
    <location>
        <begin position="587"/>
        <end position="624"/>
    </location>
</feature>